<keyword evidence="1" id="KW-0732">Signal</keyword>
<protein>
    <submittedName>
        <fullName evidence="3">Repulsive guidance molecule A</fullName>
    </submittedName>
</protein>
<feature type="chain" id="PRO_5012555492" evidence="1">
    <location>
        <begin position="33"/>
        <end position="433"/>
    </location>
</feature>
<organism evidence="3 4">
    <name type="scientific">Mizuhopecten yessoensis</name>
    <name type="common">Japanese scallop</name>
    <name type="synonym">Patinopecten yessoensis</name>
    <dbReference type="NCBI Taxonomy" id="6573"/>
    <lineage>
        <taxon>Eukaryota</taxon>
        <taxon>Metazoa</taxon>
        <taxon>Spiralia</taxon>
        <taxon>Lophotrochozoa</taxon>
        <taxon>Mollusca</taxon>
        <taxon>Bivalvia</taxon>
        <taxon>Autobranchia</taxon>
        <taxon>Pteriomorphia</taxon>
        <taxon>Pectinida</taxon>
        <taxon>Pectinoidea</taxon>
        <taxon>Pectinidae</taxon>
        <taxon>Mizuhopecten</taxon>
    </lineage>
</organism>
<dbReference type="Gene3D" id="3.40.1000.10">
    <property type="entry name" value="Mog1/PsbP, alpha/beta/alpha sandwich"/>
    <property type="match status" value="1"/>
</dbReference>
<dbReference type="Pfam" id="PF06534">
    <property type="entry name" value="RGM_C"/>
    <property type="match status" value="1"/>
</dbReference>
<dbReference type="PANTHER" id="PTHR31428:SF6">
    <property type="entry name" value="REPULSIVE GUIDANCE MOLECULE B HOMOLOG DRAG-1"/>
    <property type="match status" value="1"/>
</dbReference>
<comment type="caution">
    <text evidence="3">The sequence shown here is derived from an EMBL/GenBank/DDBJ whole genome shotgun (WGS) entry which is preliminary data.</text>
</comment>
<reference evidence="3 4" key="1">
    <citation type="journal article" date="2017" name="Nat. Ecol. Evol.">
        <title>Scallop genome provides insights into evolution of bilaterian karyotype and development.</title>
        <authorList>
            <person name="Wang S."/>
            <person name="Zhang J."/>
            <person name="Jiao W."/>
            <person name="Li J."/>
            <person name="Xun X."/>
            <person name="Sun Y."/>
            <person name="Guo X."/>
            <person name="Huan P."/>
            <person name="Dong B."/>
            <person name="Zhang L."/>
            <person name="Hu X."/>
            <person name="Sun X."/>
            <person name="Wang J."/>
            <person name="Zhao C."/>
            <person name="Wang Y."/>
            <person name="Wang D."/>
            <person name="Huang X."/>
            <person name="Wang R."/>
            <person name="Lv J."/>
            <person name="Li Y."/>
            <person name="Zhang Z."/>
            <person name="Liu B."/>
            <person name="Lu W."/>
            <person name="Hui Y."/>
            <person name="Liang J."/>
            <person name="Zhou Z."/>
            <person name="Hou R."/>
            <person name="Li X."/>
            <person name="Liu Y."/>
            <person name="Li H."/>
            <person name="Ning X."/>
            <person name="Lin Y."/>
            <person name="Zhao L."/>
            <person name="Xing Q."/>
            <person name="Dou J."/>
            <person name="Li Y."/>
            <person name="Mao J."/>
            <person name="Guo H."/>
            <person name="Dou H."/>
            <person name="Li T."/>
            <person name="Mu C."/>
            <person name="Jiang W."/>
            <person name="Fu Q."/>
            <person name="Fu X."/>
            <person name="Miao Y."/>
            <person name="Liu J."/>
            <person name="Yu Q."/>
            <person name="Li R."/>
            <person name="Liao H."/>
            <person name="Li X."/>
            <person name="Kong Y."/>
            <person name="Jiang Z."/>
            <person name="Chourrout D."/>
            <person name="Li R."/>
            <person name="Bao Z."/>
        </authorList>
    </citation>
    <scope>NUCLEOTIDE SEQUENCE [LARGE SCALE GENOMIC DNA]</scope>
    <source>
        <strain evidence="3 4">PY_sf001</strain>
    </source>
</reference>
<dbReference type="AlphaFoldDB" id="A0A210R4E7"/>
<dbReference type="EMBL" id="NEDP02000497">
    <property type="protein sequence ID" value="OWF55751.1"/>
    <property type="molecule type" value="Genomic_DNA"/>
</dbReference>
<dbReference type="InterPro" id="IPR009496">
    <property type="entry name" value="RGM_C"/>
</dbReference>
<dbReference type="GO" id="GO:0005886">
    <property type="term" value="C:plasma membrane"/>
    <property type="evidence" value="ECO:0007669"/>
    <property type="project" value="TreeGrafter"/>
</dbReference>
<dbReference type="PANTHER" id="PTHR31428">
    <property type="entry name" value="RGM DOMAIN FAMILY MEMBER DRAG-1"/>
    <property type="match status" value="1"/>
</dbReference>
<evidence type="ECO:0000256" key="1">
    <source>
        <dbReference type="SAM" id="SignalP"/>
    </source>
</evidence>
<evidence type="ECO:0000313" key="3">
    <source>
        <dbReference type="EMBL" id="OWF55751.1"/>
    </source>
</evidence>
<accession>A0A210R4E7</accession>
<gene>
    <name evidence="3" type="ORF">KP79_PYT14712</name>
</gene>
<dbReference type="STRING" id="6573.A0A210R4E7"/>
<dbReference type="OrthoDB" id="10013795at2759"/>
<dbReference type="GO" id="GO:0030509">
    <property type="term" value="P:BMP signaling pathway"/>
    <property type="evidence" value="ECO:0007669"/>
    <property type="project" value="TreeGrafter"/>
</dbReference>
<keyword evidence="4" id="KW-1185">Reference proteome</keyword>
<feature type="domain" description="Repulsive guidance molecule C-terminal" evidence="2">
    <location>
        <begin position="143"/>
        <end position="382"/>
    </location>
</feature>
<dbReference type="GO" id="GO:0015026">
    <property type="term" value="F:coreceptor activity"/>
    <property type="evidence" value="ECO:0007669"/>
    <property type="project" value="TreeGrafter"/>
</dbReference>
<sequence>MGTRCLSYPPMPPISALVLLILIGIGVDSAVGCDLGMCWTRYQDATAALNSGILMDLIPNGVSDNPKCIVIRTYVKCINKQGHRFECKTSLTFQSEKIGNKKALKELNCSINGEVYDPAANTVPHFPQVPDSEFMCSYEGQRNYKHCGLFGDPHLRTFSDEFQTCKVEGAWSLINNKHLTVQVTNDPVVTSGAATATSKLTVVIKKNEDCAAHRFVTYAAQTDNLPGSFDDGSTTYGPDNSVRLYEIEPGKHIKIYLRFIDTTIVVRQIGRYFTFAIKMPQEVINKSREEDVLELCVRGCPQQERINYQKYLAEKKNKILPPTGASSDSIEMQRSDAVNLCKKAKVVDFYFDSCVFDLMTTGDKVFTVSAYQAWQDLIELTPEMRQTQTNRTDLSRYDNMHSSAATFRTNYTSSFRILVLTILLCLWHQYHPV</sequence>
<name>A0A210R4E7_MIZYE</name>
<proteinExistence type="predicted"/>
<dbReference type="InterPro" id="IPR040287">
    <property type="entry name" value="RGM"/>
</dbReference>
<evidence type="ECO:0000259" key="2">
    <source>
        <dbReference type="Pfam" id="PF06534"/>
    </source>
</evidence>
<dbReference type="Proteomes" id="UP000242188">
    <property type="component" value="Unassembled WGS sequence"/>
</dbReference>
<feature type="signal peptide" evidence="1">
    <location>
        <begin position="1"/>
        <end position="32"/>
    </location>
</feature>
<evidence type="ECO:0000313" key="4">
    <source>
        <dbReference type="Proteomes" id="UP000242188"/>
    </source>
</evidence>